<name>A0ABD0M5D6_9CAEN</name>
<sequence>MLSTAQGKMAVSPRWNVTLTARGRKTGKSGSIVTPPSPNAATDNQSTLATNADSQSMTVTQTRRLQLWLTQFSQCNQWLVVTVRLPITVNGRNST</sequence>
<dbReference type="AlphaFoldDB" id="A0ABD0M5D6"/>
<evidence type="ECO:0000256" key="1">
    <source>
        <dbReference type="SAM" id="MobiDB-lite"/>
    </source>
</evidence>
<evidence type="ECO:0000313" key="2">
    <source>
        <dbReference type="EMBL" id="KAK7506373.1"/>
    </source>
</evidence>
<organism evidence="2 3">
    <name type="scientific">Batillaria attramentaria</name>
    <dbReference type="NCBI Taxonomy" id="370345"/>
    <lineage>
        <taxon>Eukaryota</taxon>
        <taxon>Metazoa</taxon>
        <taxon>Spiralia</taxon>
        <taxon>Lophotrochozoa</taxon>
        <taxon>Mollusca</taxon>
        <taxon>Gastropoda</taxon>
        <taxon>Caenogastropoda</taxon>
        <taxon>Sorbeoconcha</taxon>
        <taxon>Cerithioidea</taxon>
        <taxon>Batillariidae</taxon>
        <taxon>Batillaria</taxon>
    </lineage>
</organism>
<reference evidence="2 3" key="1">
    <citation type="journal article" date="2023" name="Sci. Data">
        <title>Genome assembly of the Korean intertidal mud-creeper Batillaria attramentaria.</title>
        <authorList>
            <person name="Patra A.K."/>
            <person name="Ho P.T."/>
            <person name="Jun S."/>
            <person name="Lee S.J."/>
            <person name="Kim Y."/>
            <person name="Won Y.J."/>
        </authorList>
    </citation>
    <scope>NUCLEOTIDE SEQUENCE [LARGE SCALE GENOMIC DNA]</scope>
    <source>
        <strain evidence="2">Wonlab-2016</strain>
    </source>
</reference>
<gene>
    <name evidence="2" type="ORF">BaRGS_00002485</name>
</gene>
<evidence type="ECO:0000313" key="3">
    <source>
        <dbReference type="Proteomes" id="UP001519460"/>
    </source>
</evidence>
<dbReference type="Proteomes" id="UP001519460">
    <property type="component" value="Unassembled WGS sequence"/>
</dbReference>
<protein>
    <submittedName>
        <fullName evidence="2">Uncharacterized protein</fullName>
    </submittedName>
</protein>
<dbReference type="EMBL" id="JACVVK020000007">
    <property type="protein sequence ID" value="KAK7506373.1"/>
    <property type="molecule type" value="Genomic_DNA"/>
</dbReference>
<accession>A0ABD0M5D6</accession>
<keyword evidence="3" id="KW-1185">Reference proteome</keyword>
<feature type="region of interest" description="Disordered" evidence="1">
    <location>
        <begin position="19"/>
        <end position="45"/>
    </location>
</feature>
<feature type="compositionally biased region" description="Polar residues" evidence="1">
    <location>
        <begin position="28"/>
        <end position="45"/>
    </location>
</feature>
<comment type="caution">
    <text evidence="2">The sequence shown here is derived from an EMBL/GenBank/DDBJ whole genome shotgun (WGS) entry which is preliminary data.</text>
</comment>
<proteinExistence type="predicted"/>